<dbReference type="InterPro" id="IPR035906">
    <property type="entry name" value="MetI-like_sf"/>
</dbReference>
<evidence type="ECO:0000256" key="3">
    <source>
        <dbReference type="ARBA" id="ARBA00022989"/>
    </source>
</evidence>
<dbReference type="GO" id="GO:0016020">
    <property type="term" value="C:membrane"/>
    <property type="evidence" value="ECO:0007669"/>
    <property type="project" value="UniProtKB-SubCell"/>
</dbReference>
<reference evidence="6" key="1">
    <citation type="journal article" date="2013" name="Environ. Microbiol.">
        <title>Microbiota from the distal guts of lean and obese adolescents exhibit partial functional redundancy besides clear differences in community structure.</title>
        <authorList>
            <person name="Ferrer M."/>
            <person name="Ruiz A."/>
            <person name="Lanza F."/>
            <person name="Haange S.B."/>
            <person name="Oberbach A."/>
            <person name="Till H."/>
            <person name="Bargiela R."/>
            <person name="Campoy C."/>
            <person name="Segura M.T."/>
            <person name="Richter M."/>
            <person name="von Bergen M."/>
            <person name="Seifert J."/>
            <person name="Suarez A."/>
        </authorList>
    </citation>
    <scope>NUCLEOTIDE SEQUENCE</scope>
</reference>
<dbReference type="EMBL" id="AJWZ01008838">
    <property type="protein sequence ID" value="EKC53001.1"/>
    <property type="molecule type" value="Genomic_DNA"/>
</dbReference>
<protein>
    <submittedName>
        <fullName evidence="6">Sugar-binding transport protein</fullName>
    </submittedName>
</protein>
<keyword evidence="3 5" id="KW-1133">Transmembrane helix</keyword>
<keyword evidence="4 5" id="KW-0472">Membrane</keyword>
<name>K1T0H1_9ZZZZ</name>
<accession>K1T0H1</accession>
<evidence type="ECO:0000256" key="2">
    <source>
        <dbReference type="ARBA" id="ARBA00022692"/>
    </source>
</evidence>
<evidence type="ECO:0000256" key="5">
    <source>
        <dbReference type="SAM" id="Phobius"/>
    </source>
</evidence>
<proteinExistence type="predicted"/>
<evidence type="ECO:0000313" key="6">
    <source>
        <dbReference type="EMBL" id="EKC53001.1"/>
    </source>
</evidence>
<comment type="caution">
    <text evidence="6">The sequence shown here is derived from an EMBL/GenBank/DDBJ whole genome shotgun (WGS) entry which is preliminary data.</text>
</comment>
<dbReference type="SUPFAM" id="SSF161098">
    <property type="entry name" value="MetI-like"/>
    <property type="match status" value="1"/>
</dbReference>
<feature type="transmembrane region" description="Helical" evidence="5">
    <location>
        <begin position="20"/>
        <end position="40"/>
    </location>
</feature>
<evidence type="ECO:0000256" key="4">
    <source>
        <dbReference type="ARBA" id="ARBA00023136"/>
    </source>
</evidence>
<gene>
    <name evidence="6" type="ORF">OBE_12810</name>
</gene>
<sequence>QSMAGSAEAANALGKMPTITVRMAIAVIGILPLMIIFPFFQSYFARGMTVGAVKG</sequence>
<feature type="non-terminal residue" evidence="6">
    <location>
        <position position="1"/>
    </location>
</feature>
<keyword evidence="2 5" id="KW-0812">Transmembrane</keyword>
<dbReference type="AlphaFoldDB" id="K1T0H1"/>
<evidence type="ECO:0000256" key="1">
    <source>
        <dbReference type="ARBA" id="ARBA00004141"/>
    </source>
</evidence>
<organism evidence="6">
    <name type="scientific">human gut metagenome</name>
    <dbReference type="NCBI Taxonomy" id="408170"/>
    <lineage>
        <taxon>unclassified sequences</taxon>
        <taxon>metagenomes</taxon>
        <taxon>organismal metagenomes</taxon>
    </lineage>
</organism>
<comment type="subcellular location">
    <subcellularLocation>
        <location evidence="1">Membrane</location>
        <topology evidence="1">Multi-pass membrane protein</topology>
    </subcellularLocation>
</comment>